<dbReference type="Pfam" id="PF14322">
    <property type="entry name" value="SusD-like_3"/>
    <property type="match status" value="1"/>
</dbReference>
<dbReference type="Gene3D" id="1.25.40.390">
    <property type="match status" value="1"/>
</dbReference>
<evidence type="ECO:0000256" key="2">
    <source>
        <dbReference type="ARBA" id="ARBA00006275"/>
    </source>
</evidence>
<keyword evidence="4 6" id="KW-0472">Membrane</keyword>
<dbReference type="Proteomes" id="UP000317010">
    <property type="component" value="Unassembled WGS sequence"/>
</dbReference>
<dbReference type="RefSeq" id="WP_144909108.1">
    <property type="nucleotide sequence ID" value="NZ_VLLI01000001.1"/>
</dbReference>
<dbReference type="CDD" id="cd08977">
    <property type="entry name" value="SusD"/>
    <property type="match status" value="1"/>
</dbReference>
<dbReference type="InterPro" id="IPR012944">
    <property type="entry name" value="SusD_RagB_dom"/>
</dbReference>
<keyword evidence="6" id="KW-1133">Transmembrane helix</keyword>
<keyword evidence="6" id="KW-0812">Transmembrane</keyword>
<dbReference type="OrthoDB" id="621570at2"/>
<dbReference type="AlphaFoldDB" id="A0A562UH19"/>
<evidence type="ECO:0000256" key="5">
    <source>
        <dbReference type="ARBA" id="ARBA00023237"/>
    </source>
</evidence>
<evidence type="ECO:0000256" key="6">
    <source>
        <dbReference type="SAM" id="Phobius"/>
    </source>
</evidence>
<dbReference type="GO" id="GO:0009279">
    <property type="term" value="C:cell outer membrane"/>
    <property type="evidence" value="ECO:0007669"/>
    <property type="project" value="UniProtKB-SubCell"/>
</dbReference>
<reference evidence="9 10" key="1">
    <citation type="submission" date="2019-07" db="EMBL/GenBank/DDBJ databases">
        <title>Genomic Encyclopedia of Archaeal and Bacterial Type Strains, Phase II (KMG-II): from individual species to whole genera.</title>
        <authorList>
            <person name="Goeker M."/>
        </authorList>
    </citation>
    <scope>NUCLEOTIDE SEQUENCE [LARGE SCALE GENOMIC DNA]</scope>
    <source>
        <strain evidence="9 10">ATCC BAA-1854</strain>
    </source>
</reference>
<protein>
    <submittedName>
        <fullName evidence="9">Putative outer membrane starch-binding protein</fullName>
    </submittedName>
</protein>
<keyword evidence="3" id="KW-0732">Signal</keyword>
<comment type="subcellular location">
    <subcellularLocation>
        <location evidence="1">Cell outer membrane</location>
    </subcellularLocation>
</comment>
<name>A0A562UH19_9SPHI</name>
<accession>A0A562UH19</accession>
<comment type="caution">
    <text evidence="9">The sequence shown here is derived from an EMBL/GenBank/DDBJ whole genome shotgun (WGS) entry which is preliminary data.</text>
</comment>
<evidence type="ECO:0000313" key="10">
    <source>
        <dbReference type="Proteomes" id="UP000317010"/>
    </source>
</evidence>
<organism evidence="9 10">
    <name type="scientific">Mucilaginibacter frigoritolerans</name>
    <dbReference type="NCBI Taxonomy" id="652788"/>
    <lineage>
        <taxon>Bacteria</taxon>
        <taxon>Pseudomonadati</taxon>
        <taxon>Bacteroidota</taxon>
        <taxon>Sphingobacteriia</taxon>
        <taxon>Sphingobacteriales</taxon>
        <taxon>Sphingobacteriaceae</taxon>
        <taxon>Mucilaginibacter</taxon>
    </lineage>
</organism>
<keyword evidence="5" id="KW-0998">Cell outer membrane</keyword>
<gene>
    <name evidence="9" type="ORF">JN11_00408</name>
</gene>
<evidence type="ECO:0000256" key="3">
    <source>
        <dbReference type="ARBA" id="ARBA00022729"/>
    </source>
</evidence>
<evidence type="ECO:0000259" key="8">
    <source>
        <dbReference type="Pfam" id="PF14322"/>
    </source>
</evidence>
<keyword evidence="10" id="KW-1185">Reference proteome</keyword>
<dbReference type="Pfam" id="PF07980">
    <property type="entry name" value="SusD_RagB"/>
    <property type="match status" value="1"/>
</dbReference>
<dbReference type="InterPro" id="IPR011990">
    <property type="entry name" value="TPR-like_helical_dom_sf"/>
</dbReference>
<dbReference type="SUPFAM" id="SSF48452">
    <property type="entry name" value="TPR-like"/>
    <property type="match status" value="1"/>
</dbReference>
<comment type="similarity">
    <text evidence="2">Belongs to the SusD family.</text>
</comment>
<evidence type="ECO:0000313" key="9">
    <source>
        <dbReference type="EMBL" id="TWJ04687.1"/>
    </source>
</evidence>
<proteinExistence type="inferred from homology"/>
<evidence type="ECO:0000259" key="7">
    <source>
        <dbReference type="Pfam" id="PF07980"/>
    </source>
</evidence>
<feature type="domain" description="RagB/SusD" evidence="7">
    <location>
        <begin position="323"/>
        <end position="477"/>
    </location>
</feature>
<dbReference type="InterPro" id="IPR033985">
    <property type="entry name" value="SusD-like_N"/>
</dbReference>
<evidence type="ECO:0000256" key="4">
    <source>
        <dbReference type="ARBA" id="ARBA00023136"/>
    </source>
</evidence>
<dbReference type="EMBL" id="VLLI01000001">
    <property type="protein sequence ID" value="TWJ04687.1"/>
    <property type="molecule type" value="Genomic_DNA"/>
</dbReference>
<feature type="transmembrane region" description="Helical" evidence="6">
    <location>
        <begin position="21"/>
        <end position="39"/>
    </location>
</feature>
<sequence>MKNSRLYKTISTNHGANLKPVLVYILPVIAIILTLSSLTSCKKLIDIKPSTTAQLGSEVYTDSASVQAVISGMYGKLSVLSTTQSYRSSISTLSGFSADELNYVGSSYDQFINNAIPVTDTNVGDIWSNSYSTIYVANSLIEGVTQSSSISVQFKNQAIAEAEFIRSFCYFYLANLYGDVPLVLTTNVATNAVMARTPVATIYTQLIADLKSAQSILPADYSISGNARTRANKWIVTALLARIELYNKNWSAAETQSDAIIANTTLFSLSTDLTKVFTPGNTEAIWQFYNDATGYTAYAGTVLPNAVTRIPTYVLTTGLVNAFETGDKRMAAWTASLVYNGTTYYYPYKYKSVTTGANAEYYTIFRLAEMYLIRAEARAEQSNISGAQADLSVIRNRAGLPNTTAGDQASILLAIEQERRIELNNEWGHRWLDLKRTGRANAVIGALKPTWNSTAELFPIPSVEITNNPNLTQNPGY</sequence>
<feature type="domain" description="SusD-like N-terminal" evidence="8">
    <location>
        <begin position="64"/>
        <end position="245"/>
    </location>
</feature>
<evidence type="ECO:0000256" key="1">
    <source>
        <dbReference type="ARBA" id="ARBA00004442"/>
    </source>
</evidence>